<evidence type="ECO:0000256" key="2">
    <source>
        <dbReference type="SAM" id="SignalP"/>
    </source>
</evidence>
<dbReference type="Proteomes" id="UP000811609">
    <property type="component" value="Chromosome 7"/>
</dbReference>
<reference evidence="3" key="1">
    <citation type="submission" date="2020-12" db="EMBL/GenBank/DDBJ databases">
        <title>WGS assembly of Carya illinoinensis cv. Pawnee.</title>
        <authorList>
            <person name="Platts A."/>
            <person name="Shu S."/>
            <person name="Wright S."/>
            <person name="Barry K."/>
            <person name="Edger P."/>
            <person name="Pires J.C."/>
            <person name="Schmutz J."/>
        </authorList>
    </citation>
    <scope>NUCLEOTIDE SEQUENCE</scope>
    <source>
        <tissue evidence="3">Leaf</tissue>
    </source>
</reference>
<feature type="chain" id="PRO_5035946828" description="Glycine-rich protein" evidence="2">
    <location>
        <begin position="34"/>
        <end position="121"/>
    </location>
</feature>
<feature type="signal peptide" evidence="2">
    <location>
        <begin position="1"/>
        <end position="33"/>
    </location>
</feature>
<gene>
    <name evidence="3" type="ORF">CIPAW_07G034800</name>
</gene>
<proteinExistence type="predicted"/>
<evidence type="ECO:0000256" key="1">
    <source>
        <dbReference type="SAM" id="MobiDB-lite"/>
    </source>
</evidence>
<keyword evidence="2" id="KW-0732">Signal</keyword>
<feature type="region of interest" description="Disordered" evidence="1">
    <location>
        <begin position="97"/>
        <end position="121"/>
    </location>
</feature>
<evidence type="ECO:0000313" key="4">
    <source>
        <dbReference type="Proteomes" id="UP000811609"/>
    </source>
</evidence>
<keyword evidence="4" id="KW-1185">Reference proteome</keyword>
<evidence type="ECO:0000313" key="3">
    <source>
        <dbReference type="EMBL" id="KAG6646824.1"/>
    </source>
</evidence>
<accession>A0A8T1PYA8</accession>
<protein>
    <recommendedName>
        <fullName evidence="5">Glycine-rich protein</fullName>
    </recommendedName>
</protein>
<comment type="caution">
    <text evidence="3">The sequence shown here is derived from an EMBL/GenBank/DDBJ whole genome shotgun (WGS) entry which is preliminary data.</text>
</comment>
<dbReference type="AlphaFoldDB" id="A0A8T1PYA8"/>
<sequence length="121" mass="12126">MGAKMERSVTTTVLLVLIITMLLLVFSPDQVEGGRQLKSQEKVLEQPQTFFGGVGSPLGFFTSPPGSRSTGTGGSVPGSSSGAFCYLFPGGSCVPALPSTTPSTGHGSIGVGSPPAVGSPP</sequence>
<evidence type="ECO:0008006" key="5">
    <source>
        <dbReference type="Google" id="ProtNLM"/>
    </source>
</evidence>
<organism evidence="3 4">
    <name type="scientific">Carya illinoinensis</name>
    <name type="common">Pecan</name>
    <dbReference type="NCBI Taxonomy" id="32201"/>
    <lineage>
        <taxon>Eukaryota</taxon>
        <taxon>Viridiplantae</taxon>
        <taxon>Streptophyta</taxon>
        <taxon>Embryophyta</taxon>
        <taxon>Tracheophyta</taxon>
        <taxon>Spermatophyta</taxon>
        <taxon>Magnoliopsida</taxon>
        <taxon>eudicotyledons</taxon>
        <taxon>Gunneridae</taxon>
        <taxon>Pentapetalae</taxon>
        <taxon>rosids</taxon>
        <taxon>fabids</taxon>
        <taxon>Fagales</taxon>
        <taxon>Juglandaceae</taxon>
        <taxon>Carya</taxon>
    </lineage>
</organism>
<dbReference type="EMBL" id="CM031815">
    <property type="protein sequence ID" value="KAG6646824.1"/>
    <property type="molecule type" value="Genomic_DNA"/>
</dbReference>
<feature type="compositionally biased region" description="Low complexity" evidence="1">
    <location>
        <begin position="111"/>
        <end position="121"/>
    </location>
</feature>
<name>A0A8T1PYA8_CARIL</name>